<dbReference type="Gene3D" id="1.20.1250.20">
    <property type="entry name" value="MFS general substrate transporter like domains"/>
    <property type="match status" value="2"/>
</dbReference>
<feature type="transmembrane region" description="Helical" evidence="4">
    <location>
        <begin position="128"/>
        <end position="145"/>
    </location>
</feature>
<dbReference type="PANTHER" id="PTHR11360:SF304">
    <property type="entry name" value="MFS DOMAIN-CONTAINING PROTEIN"/>
    <property type="match status" value="1"/>
</dbReference>
<dbReference type="CDD" id="cd17353">
    <property type="entry name" value="MFS_OFA_like"/>
    <property type="match status" value="1"/>
</dbReference>
<dbReference type="InterPro" id="IPR011701">
    <property type="entry name" value="MFS"/>
</dbReference>
<dbReference type="Proteomes" id="UP000885690">
    <property type="component" value="Unassembled WGS sequence"/>
</dbReference>
<feature type="transmembrane region" description="Helical" evidence="4">
    <location>
        <begin position="344"/>
        <end position="363"/>
    </location>
</feature>
<dbReference type="Pfam" id="PF07690">
    <property type="entry name" value="MFS_1"/>
    <property type="match status" value="1"/>
</dbReference>
<feature type="transmembrane region" description="Helical" evidence="4">
    <location>
        <begin position="219"/>
        <end position="240"/>
    </location>
</feature>
<gene>
    <name evidence="6" type="ORF">ENF32_02535</name>
</gene>
<comment type="caution">
    <text evidence="6">The sequence shown here is derived from an EMBL/GenBank/DDBJ whole genome shotgun (WGS) entry which is preliminary data.</text>
</comment>
<feature type="transmembrane region" description="Helical" evidence="4">
    <location>
        <begin position="252"/>
        <end position="271"/>
    </location>
</feature>
<dbReference type="PROSITE" id="PS50850">
    <property type="entry name" value="MFS"/>
    <property type="match status" value="1"/>
</dbReference>
<feature type="transmembrane region" description="Helical" evidence="4">
    <location>
        <begin position="7"/>
        <end position="29"/>
    </location>
</feature>
<evidence type="ECO:0000256" key="2">
    <source>
        <dbReference type="ARBA" id="ARBA00022989"/>
    </source>
</evidence>
<dbReference type="AlphaFoldDB" id="A0A7C0U6B4"/>
<evidence type="ECO:0000313" key="6">
    <source>
        <dbReference type="EMBL" id="HDD52931.1"/>
    </source>
</evidence>
<dbReference type="InterPro" id="IPR020846">
    <property type="entry name" value="MFS_dom"/>
</dbReference>
<keyword evidence="3 4" id="KW-0472">Membrane</keyword>
<evidence type="ECO:0000256" key="3">
    <source>
        <dbReference type="ARBA" id="ARBA00023136"/>
    </source>
</evidence>
<organism evidence="6">
    <name type="scientific">Thermosulfidibacter takaii</name>
    <dbReference type="NCBI Taxonomy" id="412593"/>
    <lineage>
        <taxon>Bacteria</taxon>
        <taxon>Pseudomonadati</taxon>
        <taxon>Thermosulfidibacterota</taxon>
        <taxon>Thermosulfidibacteria</taxon>
        <taxon>Thermosulfidibacterales</taxon>
        <taxon>Thermosulfidibacteraceae</taxon>
    </lineage>
</organism>
<feature type="transmembrane region" description="Helical" evidence="4">
    <location>
        <begin position="283"/>
        <end position="304"/>
    </location>
</feature>
<dbReference type="GO" id="GO:0022857">
    <property type="term" value="F:transmembrane transporter activity"/>
    <property type="evidence" value="ECO:0007669"/>
    <property type="project" value="InterPro"/>
</dbReference>
<dbReference type="PANTHER" id="PTHR11360">
    <property type="entry name" value="MONOCARBOXYLATE TRANSPORTER"/>
    <property type="match status" value="1"/>
</dbReference>
<feature type="domain" description="Major facilitator superfamily (MFS) profile" evidence="5">
    <location>
        <begin position="1"/>
        <end position="416"/>
    </location>
</feature>
<evidence type="ECO:0000256" key="1">
    <source>
        <dbReference type="ARBA" id="ARBA00022692"/>
    </source>
</evidence>
<dbReference type="EMBL" id="DQWS01000099">
    <property type="protein sequence ID" value="HDD52931.1"/>
    <property type="molecule type" value="Genomic_DNA"/>
</dbReference>
<feature type="transmembrane region" description="Helical" evidence="4">
    <location>
        <begin position="310"/>
        <end position="332"/>
    </location>
</feature>
<sequence length="417" mass="44615">MNRWIVCLAGTGINLVLGVLYSWSIFVVPLQEKFGWSRADLTWPFSVSILVFAVVMVAAGKWQDKVGPRLVASVGGVLMGIGYILSGFISSLPALIFTFGVIAGAGVACGYVTPIAATVKWFPDKRGLTTGITVSGFGFGAFVFTPLARKLIVAVGVMTAFKVLGVIFLIIVVALAQILRNPPPGYKPEGWEPPAPTETKKVAVRDWTLSEAIKTWSFWSLWLAYLGNAGVGLMVISLIAPLAKTYGISQETAAFLIGFLSIFNGLGRILAGWVSDLIGRRAAMLVFFSITTLMCITMAFTNIAGTTVGYALALMIFGASYGSNFALFPAATADYFGTKNLGNLYAGVFTAWGFAGFVGPRFIKARLLKSIPKKLMAQGVPKEQANLVAYKTAFKVAIGLGVLAVVMSFLTRHPKED</sequence>
<dbReference type="InterPro" id="IPR050327">
    <property type="entry name" value="Proton-linked_MCT"/>
</dbReference>
<dbReference type="InterPro" id="IPR036259">
    <property type="entry name" value="MFS_trans_sf"/>
</dbReference>
<feature type="transmembrane region" description="Helical" evidence="4">
    <location>
        <begin position="151"/>
        <end position="179"/>
    </location>
</feature>
<feature type="transmembrane region" description="Helical" evidence="4">
    <location>
        <begin position="392"/>
        <end position="411"/>
    </location>
</feature>
<keyword evidence="1 4" id="KW-0812">Transmembrane</keyword>
<proteinExistence type="predicted"/>
<evidence type="ECO:0000259" key="5">
    <source>
        <dbReference type="PROSITE" id="PS50850"/>
    </source>
</evidence>
<reference evidence="6" key="1">
    <citation type="journal article" date="2020" name="mSystems">
        <title>Genome- and Community-Level Interaction Insights into Carbon Utilization and Element Cycling Functions of Hydrothermarchaeota in Hydrothermal Sediment.</title>
        <authorList>
            <person name="Zhou Z."/>
            <person name="Liu Y."/>
            <person name="Xu W."/>
            <person name="Pan J."/>
            <person name="Luo Z.H."/>
            <person name="Li M."/>
        </authorList>
    </citation>
    <scope>NUCLEOTIDE SEQUENCE [LARGE SCALE GENOMIC DNA]</scope>
    <source>
        <strain evidence="6">HyVt-115</strain>
    </source>
</reference>
<protein>
    <submittedName>
        <fullName evidence="6">MFS transporter</fullName>
    </submittedName>
</protein>
<keyword evidence="2 4" id="KW-1133">Transmembrane helix</keyword>
<feature type="transmembrane region" description="Helical" evidence="4">
    <location>
        <begin position="95"/>
        <end position="116"/>
    </location>
</feature>
<feature type="transmembrane region" description="Helical" evidence="4">
    <location>
        <begin position="41"/>
        <end position="58"/>
    </location>
</feature>
<accession>A0A7C0U6B4</accession>
<feature type="transmembrane region" description="Helical" evidence="4">
    <location>
        <begin position="70"/>
        <end position="89"/>
    </location>
</feature>
<name>A0A7C0U6B4_9BACT</name>
<dbReference type="SUPFAM" id="SSF103473">
    <property type="entry name" value="MFS general substrate transporter"/>
    <property type="match status" value="1"/>
</dbReference>
<evidence type="ECO:0000256" key="4">
    <source>
        <dbReference type="SAM" id="Phobius"/>
    </source>
</evidence>